<organism evidence="3 4">
    <name type="scientific">Actinoplanes aureus</name>
    <dbReference type="NCBI Taxonomy" id="2792083"/>
    <lineage>
        <taxon>Bacteria</taxon>
        <taxon>Bacillati</taxon>
        <taxon>Actinomycetota</taxon>
        <taxon>Actinomycetes</taxon>
        <taxon>Micromonosporales</taxon>
        <taxon>Micromonosporaceae</taxon>
        <taxon>Actinoplanes</taxon>
    </lineage>
</organism>
<dbReference type="InterPro" id="IPR002509">
    <property type="entry name" value="NODB_dom"/>
</dbReference>
<dbReference type="GO" id="GO:0016810">
    <property type="term" value="F:hydrolase activity, acting on carbon-nitrogen (but not peptide) bonds"/>
    <property type="evidence" value="ECO:0007669"/>
    <property type="project" value="InterPro"/>
</dbReference>
<evidence type="ECO:0000313" key="4">
    <source>
        <dbReference type="Proteomes" id="UP000598146"/>
    </source>
</evidence>
<dbReference type="RefSeq" id="WP_196421070.1">
    <property type="nucleotide sequence ID" value="NZ_JADQTO010000074.1"/>
</dbReference>
<keyword evidence="1" id="KW-0732">Signal</keyword>
<comment type="caution">
    <text evidence="3">The sequence shown here is derived from an EMBL/GenBank/DDBJ whole genome shotgun (WGS) entry which is preliminary data.</text>
</comment>
<dbReference type="InterPro" id="IPR050248">
    <property type="entry name" value="Polysacc_deacetylase_ArnD"/>
</dbReference>
<evidence type="ECO:0000313" key="3">
    <source>
        <dbReference type="EMBL" id="MBG0569333.1"/>
    </source>
</evidence>
<dbReference type="PROSITE" id="PS51677">
    <property type="entry name" value="NODB"/>
    <property type="match status" value="1"/>
</dbReference>
<dbReference type="CDD" id="cd10917">
    <property type="entry name" value="CE4_NodB_like_6s_7s"/>
    <property type="match status" value="1"/>
</dbReference>
<dbReference type="PROSITE" id="PS51257">
    <property type="entry name" value="PROKAR_LIPOPROTEIN"/>
    <property type="match status" value="1"/>
</dbReference>
<sequence length="273" mass="30014">MRLNRRAAMRAALLTAGGAACGAVGVSEVPRMFGWDRPPLGGGYAAAADAPEALRTASITIRHYVETTEPVVAFTFDDGPGPQWTPMVLDALDEARIPATFFMVGRNLHAHADLVRHRMSRHEIGNHSWSHDDLATLDRAHVETELSRTHEVIERVLGRPPTLLRPPYGHLGGSTVLAANAFDYDIVLWSHLMRERYFANNPEGQVRDIVDNVRPGSIILAHDIGKSHRLVALRRLGAMFTGLRARGFRFATVSQLVGLEKATAPTRSTVLTH</sequence>
<name>A0A931CL06_9ACTN</name>
<dbReference type="Pfam" id="PF01522">
    <property type="entry name" value="Polysacc_deac_1"/>
    <property type="match status" value="1"/>
</dbReference>
<proteinExistence type="predicted"/>
<dbReference type="SUPFAM" id="SSF88713">
    <property type="entry name" value="Glycoside hydrolase/deacetylase"/>
    <property type="match status" value="1"/>
</dbReference>
<protein>
    <submittedName>
        <fullName evidence="3">Polysaccharide deacetylase family protein</fullName>
    </submittedName>
</protein>
<reference evidence="3" key="1">
    <citation type="submission" date="2020-11" db="EMBL/GenBank/DDBJ databases">
        <title>Isolation and identification of active actinomycetes.</title>
        <authorList>
            <person name="Sun X."/>
        </authorList>
    </citation>
    <scope>NUCLEOTIDE SEQUENCE</scope>
    <source>
        <strain evidence="3">NEAU-A11</strain>
    </source>
</reference>
<feature type="chain" id="PRO_5037486285" evidence="1">
    <location>
        <begin position="23"/>
        <end position="273"/>
    </location>
</feature>
<dbReference type="Gene3D" id="3.20.20.370">
    <property type="entry name" value="Glycoside hydrolase/deacetylase"/>
    <property type="match status" value="1"/>
</dbReference>
<dbReference type="PANTHER" id="PTHR10587">
    <property type="entry name" value="GLYCOSYL TRANSFERASE-RELATED"/>
    <property type="match status" value="1"/>
</dbReference>
<accession>A0A931CL06</accession>
<dbReference type="GO" id="GO:0005975">
    <property type="term" value="P:carbohydrate metabolic process"/>
    <property type="evidence" value="ECO:0007669"/>
    <property type="project" value="InterPro"/>
</dbReference>
<dbReference type="EMBL" id="JADQTO010000074">
    <property type="protein sequence ID" value="MBG0569333.1"/>
    <property type="molecule type" value="Genomic_DNA"/>
</dbReference>
<feature type="signal peptide" evidence="1">
    <location>
        <begin position="1"/>
        <end position="22"/>
    </location>
</feature>
<dbReference type="InterPro" id="IPR011330">
    <property type="entry name" value="Glyco_hydro/deAcase_b/a-brl"/>
</dbReference>
<evidence type="ECO:0000256" key="1">
    <source>
        <dbReference type="SAM" id="SignalP"/>
    </source>
</evidence>
<keyword evidence="4" id="KW-1185">Reference proteome</keyword>
<gene>
    <name evidence="3" type="ORF">I4J89_48865</name>
</gene>
<dbReference type="Proteomes" id="UP000598146">
    <property type="component" value="Unassembled WGS sequence"/>
</dbReference>
<dbReference type="PANTHER" id="PTHR10587:SF137">
    <property type="entry name" value="4-DEOXY-4-FORMAMIDO-L-ARABINOSE-PHOSPHOUNDECAPRENOL DEFORMYLASE ARND-RELATED"/>
    <property type="match status" value="1"/>
</dbReference>
<feature type="domain" description="NodB homology" evidence="2">
    <location>
        <begin position="70"/>
        <end position="251"/>
    </location>
</feature>
<evidence type="ECO:0000259" key="2">
    <source>
        <dbReference type="PROSITE" id="PS51677"/>
    </source>
</evidence>
<dbReference type="AlphaFoldDB" id="A0A931CL06"/>